<name>W9VSX8_9EURO</name>
<evidence type="ECO:0000313" key="2">
    <source>
        <dbReference type="Proteomes" id="UP000019473"/>
    </source>
</evidence>
<dbReference type="HOGENOM" id="CLU_2960581_0_0_1"/>
<gene>
    <name evidence="1" type="ORF">A1O7_08213</name>
</gene>
<accession>W9VSX8</accession>
<sequence>MAQIPIFIDQTERVHKVAQSDMFVAKRSELLEQGWELHLQLKDWYHALTRRVSEPLYVE</sequence>
<keyword evidence="2" id="KW-1185">Reference proteome</keyword>
<comment type="caution">
    <text evidence="1">The sequence shown here is derived from an EMBL/GenBank/DDBJ whole genome shotgun (WGS) entry which is preliminary data.</text>
</comment>
<organism evidence="1 2">
    <name type="scientific">Cladophialophora yegresii CBS 114405</name>
    <dbReference type="NCBI Taxonomy" id="1182544"/>
    <lineage>
        <taxon>Eukaryota</taxon>
        <taxon>Fungi</taxon>
        <taxon>Dikarya</taxon>
        <taxon>Ascomycota</taxon>
        <taxon>Pezizomycotina</taxon>
        <taxon>Eurotiomycetes</taxon>
        <taxon>Chaetothyriomycetidae</taxon>
        <taxon>Chaetothyriales</taxon>
        <taxon>Herpotrichiellaceae</taxon>
        <taxon>Cladophialophora</taxon>
    </lineage>
</organism>
<reference evidence="1 2" key="1">
    <citation type="submission" date="2013-03" db="EMBL/GenBank/DDBJ databases">
        <title>The Genome Sequence of Cladophialophora yegresii CBS 114405.</title>
        <authorList>
            <consortium name="The Broad Institute Genomics Platform"/>
            <person name="Cuomo C."/>
            <person name="de Hoog S."/>
            <person name="Gorbushina A."/>
            <person name="Walker B."/>
            <person name="Young S.K."/>
            <person name="Zeng Q."/>
            <person name="Gargeya S."/>
            <person name="Fitzgerald M."/>
            <person name="Haas B."/>
            <person name="Abouelleil A."/>
            <person name="Allen A.W."/>
            <person name="Alvarado L."/>
            <person name="Arachchi H.M."/>
            <person name="Berlin A.M."/>
            <person name="Chapman S.B."/>
            <person name="Gainer-Dewar J."/>
            <person name="Goldberg J."/>
            <person name="Griggs A."/>
            <person name="Gujja S."/>
            <person name="Hansen M."/>
            <person name="Howarth C."/>
            <person name="Imamovic A."/>
            <person name="Ireland A."/>
            <person name="Larimer J."/>
            <person name="McCowan C."/>
            <person name="Murphy C."/>
            <person name="Pearson M."/>
            <person name="Poon T.W."/>
            <person name="Priest M."/>
            <person name="Roberts A."/>
            <person name="Saif S."/>
            <person name="Shea T."/>
            <person name="Sisk P."/>
            <person name="Sykes S."/>
            <person name="Wortman J."/>
            <person name="Nusbaum C."/>
            <person name="Birren B."/>
        </authorList>
    </citation>
    <scope>NUCLEOTIDE SEQUENCE [LARGE SCALE GENOMIC DNA]</scope>
    <source>
        <strain evidence="1 2">CBS 114405</strain>
    </source>
</reference>
<dbReference type="AlphaFoldDB" id="W9VSX8"/>
<dbReference type="VEuPathDB" id="FungiDB:A1O7_08213"/>
<dbReference type="OrthoDB" id="4491390at2759"/>
<proteinExistence type="predicted"/>
<protein>
    <submittedName>
        <fullName evidence="1">Uncharacterized protein</fullName>
    </submittedName>
</protein>
<dbReference type="Proteomes" id="UP000019473">
    <property type="component" value="Unassembled WGS sequence"/>
</dbReference>
<dbReference type="RefSeq" id="XP_007760396.1">
    <property type="nucleotide sequence ID" value="XM_007762206.1"/>
</dbReference>
<evidence type="ECO:0000313" key="1">
    <source>
        <dbReference type="EMBL" id="EXJ55286.1"/>
    </source>
</evidence>
<dbReference type="EMBL" id="AMGW01000006">
    <property type="protein sequence ID" value="EXJ55286.1"/>
    <property type="molecule type" value="Genomic_DNA"/>
</dbReference>
<dbReference type="GeneID" id="19182781"/>